<feature type="domain" description="DUF4585" evidence="2">
    <location>
        <begin position="1248"/>
        <end position="1317"/>
    </location>
</feature>
<dbReference type="Pfam" id="PF15232">
    <property type="entry name" value="DUF4585"/>
    <property type="match status" value="1"/>
</dbReference>
<feature type="compositionally biased region" description="Basic and acidic residues" evidence="1">
    <location>
        <begin position="915"/>
        <end position="929"/>
    </location>
</feature>
<feature type="compositionally biased region" description="Basic and acidic residues" evidence="1">
    <location>
        <begin position="1180"/>
        <end position="1196"/>
    </location>
</feature>
<feature type="compositionally biased region" description="Polar residues" evidence="1">
    <location>
        <begin position="321"/>
        <end position="331"/>
    </location>
</feature>
<feature type="compositionally biased region" description="Low complexity" evidence="1">
    <location>
        <begin position="612"/>
        <end position="624"/>
    </location>
</feature>
<feature type="compositionally biased region" description="Polar residues" evidence="1">
    <location>
        <begin position="683"/>
        <end position="694"/>
    </location>
</feature>
<dbReference type="PANTHER" id="PTHR33775">
    <property type="entry name" value="CARDIAC-ENRICHED FHL2-INTERACTING PROTEIN-RELATED"/>
    <property type="match status" value="1"/>
</dbReference>
<feature type="compositionally biased region" description="Polar residues" evidence="1">
    <location>
        <begin position="1034"/>
        <end position="1061"/>
    </location>
</feature>
<feature type="compositionally biased region" description="Basic residues" evidence="1">
    <location>
        <begin position="1159"/>
        <end position="1170"/>
    </location>
</feature>
<feature type="compositionally biased region" description="Low complexity" evidence="1">
    <location>
        <begin position="127"/>
        <end position="142"/>
    </location>
</feature>
<dbReference type="RefSeq" id="XP_004716313.1">
    <property type="nucleotide sequence ID" value="XM_004716256.2"/>
</dbReference>
<feature type="region of interest" description="Disordered" evidence="1">
    <location>
        <begin position="667"/>
        <end position="724"/>
    </location>
</feature>
<evidence type="ECO:0000259" key="2">
    <source>
        <dbReference type="Pfam" id="PF15232"/>
    </source>
</evidence>
<evidence type="ECO:0000313" key="4">
    <source>
        <dbReference type="RefSeq" id="XP_004716313.1"/>
    </source>
</evidence>
<feature type="region of interest" description="Disordered" evidence="1">
    <location>
        <begin position="1031"/>
        <end position="1236"/>
    </location>
</feature>
<dbReference type="RefSeq" id="XP_045139633.1">
    <property type="nucleotide sequence ID" value="XM_045283698.1"/>
</dbReference>
<name>A0ABM0J710_ECHTE</name>
<feature type="region of interest" description="Disordered" evidence="1">
    <location>
        <begin position="1351"/>
        <end position="1396"/>
    </location>
</feature>
<feature type="region of interest" description="Disordered" evidence="1">
    <location>
        <begin position="748"/>
        <end position="774"/>
    </location>
</feature>
<feature type="compositionally biased region" description="Polar residues" evidence="1">
    <location>
        <begin position="456"/>
        <end position="471"/>
    </location>
</feature>
<dbReference type="InterPro" id="IPR052303">
    <property type="entry name" value="CEFIP"/>
</dbReference>
<feature type="region of interest" description="Disordered" evidence="1">
    <location>
        <begin position="876"/>
        <end position="973"/>
    </location>
</feature>
<feature type="region of interest" description="Disordered" evidence="1">
    <location>
        <begin position="103"/>
        <end position="170"/>
    </location>
</feature>
<evidence type="ECO:0000313" key="3">
    <source>
        <dbReference type="Proteomes" id="UP000694863"/>
    </source>
</evidence>
<reference evidence="4" key="1">
    <citation type="submission" date="2025-08" db="UniProtKB">
        <authorList>
            <consortium name="RefSeq"/>
        </authorList>
    </citation>
    <scope>IDENTIFICATION</scope>
</reference>
<feature type="region of interest" description="Disordered" evidence="1">
    <location>
        <begin position="788"/>
        <end position="811"/>
    </location>
</feature>
<feature type="compositionally biased region" description="Polar residues" evidence="1">
    <location>
        <begin position="156"/>
        <end position="166"/>
    </location>
</feature>
<gene>
    <name evidence="4" type="primary">CUNH10orf71</name>
</gene>
<accession>A0ABM0J710</accession>
<feature type="compositionally biased region" description="Basic and acidic residues" evidence="1">
    <location>
        <begin position="882"/>
        <end position="893"/>
    </location>
</feature>
<organism evidence="3 4">
    <name type="scientific">Echinops telfairi</name>
    <name type="common">Lesser hedgehog tenrec</name>
    <dbReference type="NCBI Taxonomy" id="9371"/>
    <lineage>
        <taxon>Eukaryota</taxon>
        <taxon>Metazoa</taxon>
        <taxon>Chordata</taxon>
        <taxon>Craniata</taxon>
        <taxon>Vertebrata</taxon>
        <taxon>Euteleostomi</taxon>
        <taxon>Mammalia</taxon>
        <taxon>Eutheria</taxon>
        <taxon>Afrotheria</taxon>
        <taxon>Tenrecidae</taxon>
        <taxon>Tenrecinae</taxon>
        <taxon>Echinops</taxon>
    </lineage>
</organism>
<dbReference type="PANTHER" id="PTHR33775:SF2">
    <property type="entry name" value="CARDIAC-ENRICHED FHL2-INTERACTING PROTEIN"/>
    <property type="match status" value="1"/>
</dbReference>
<feature type="region of interest" description="Disordered" evidence="1">
    <location>
        <begin position="197"/>
        <end position="223"/>
    </location>
</feature>
<protein>
    <submittedName>
        <fullName evidence="4">Cardiac-enriched FHL2-interacting protein</fullName>
    </submittedName>
</protein>
<feature type="region of interest" description="Disordered" evidence="1">
    <location>
        <begin position="456"/>
        <end position="484"/>
    </location>
</feature>
<evidence type="ECO:0000256" key="1">
    <source>
        <dbReference type="SAM" id="MobiDB-lite"/>
    </source>
</evidence>
<keyword evidence="3" id="KW-1185">Reference proteome</keyword>
<sequence>MQGNKKGTDGFSDSSSIGSLLDDADREVSSLTDRAFRSLCISEDTHFSESPDLTCQVLGGLHQGTVSHTQRKSGIWNQLPSQGAEHTGWAATLQQLPKYVQGEEKYPKGSPPPTPAQRKLEVPVSGLRSSSKPLSKVSSLIKSFDRPESQYGDIRPSSSKPPTLKTTPKFAPLPESGVHFCFDSAFLTVRRVPAEVSSTHQSSHQAGRMHREQESPKNSPAVCHSSSNFLPAPSDGPGSFESKFLSPAQKPAKVEPTRGNEWAHKGTFLHSENSAFESWNAIQPRVLKTNELAKAIPESKGPKYYQTVPLLRESHLPESKVSPSQVQTGCNQEERVLTISRPWSSRDPGAQVSTVEEKASNSQSDLQRKPTQPPWRKTKTHKGGKESLDDASEEKKQPDKRTSPLYVNQNPQGQFPEDKAPELPVDPREHYTPPFNISKLLTPIIPTKHVLDSLNSQSTEIPSPQGQSNGYQEKEPDEGQSWDSYKSKAPSLLFNLKDVRKHVKSTYSPNRLLKGVDVKDVDEKVSDKVNGKQEIVTNGVIFPNRLVDSPTGQFSKERTSDVLTAPYVSTQKDLRANANASSADNYPTPSSPPTTVKASFCVNGEATETHGCENNANGEANLNLTRQGRGPDSSQHSLRKHLFLKFSSQEPETAKRAEMLQAHQVQNGFSRSDSQPKEPDQEANLQSPTSQQRPSPGPLSPEEEDVFYSDSQSDFMPSLQSKAKFSTSSSDQSFASFEDQQKIWCINSPQTDKKNHVGAGESQRNEESVRERDRQLCSDLNNGNMCTDDISQGAGLQSGDGSVSGGTPRKASIEEASLRDSWVGKSQAPPQAADFTVAPCSTSNKHILFALKDNTLRATPIIKPIMLPLLRTLSLEDSSSSGHKERESPRLTEESQEIPSTPALTHPVPANTQDMHWRPTVHQDPEDHQPTPGMAKSETSHPSEKGDLPHPPLLPKVVVGGSRRSSTDQVRPNALKFMSKIDFAEDDTEGKSPPDLQGMCWEVQMQDFKNNVLSTPRAGALGKSLVSSEMVASPNPSSLEGTSVCSLTASSIRDDASQTPSELGLPPQERPPQGSRRASPSPIPVTQKEDQPHTLLLEDTCDSQLDTTRDLRPFSLRDSLVDTVSNSADLPERSEPPGQLERSLGKPPAVPPKTEKALRRAKKLANKRRKIDQGQGRPGEFWEERPRVENSKRAEWRPPSPEETARQTSFPSVRSLPSPMHRHSASSFSEHNRRRTRELQLAKPLLPYPATHKVLQDPQSGEYFVFDLPLQVKIKTFYDPETDQYFKVPIPSSTGDCPEAPLADGLTDPHLLFPGLQPLPVTPLAPLRCSSQLSTPTFLEESPSRTTKVATVGHQGPHKAGRQCVPQVSRDSTQNMPGQCPEQPLQNSEEEGRDAPNLELITINDLEDFATEGIS</sequence>
<feature type="region of interest" description="Disordered" evidence="1">
    <location>
        <begin position="608"/>
        <end position="636"/>
    </location>
</feature>
<feature type="compositionally biased region" description="Basic and acidic residues" evidence="1">
    <location>
        <begin position="763"/>
        <end position="774"/>
    </location>
</feature>
<feature type="compositionally biased region" description="Basic and acidic residues" evidence="1">
    <location>
        <begin position="938"/>
        <end position="948"/>
    </location>
</feature>
<feature type="compositionally biased region" description="Basic and acidic residues" evidence="1">
    <location>
        <begin position="383"/>
        <end position="402"/>
    </location>
</feature>
<dbReference type="GeneID" id="101657276"/>
<dbReference type="InterPro" id="IPR027838">
    <property type="entry name" value="DUF4585"/>
</dbReference>
<feature type="compositionally biased region" description="Basic and acidic residues" evidence="1">
    <location>
        <begin position="416"/>
        <end position="427"/>
    </location>
</feature>
<feature type="region of interest" description="Disordered" evidence="1">
    <location>
        <begin position="315"/>
        <end position="427"/>
    </location>
</feature>
<proteinExistence type="predicted"/>
<dbReference type="Proteomes" id="UP000694863">
    <property type="component" value="Unplaced"/>
</dbReference>